<gene>
    <name evidence="2" type="ORF">EGD98_07700</name>
</gene>
<evidence type="ECO:0000256" key="1">
    <source>
        <dbReference type="SAM" id="MobiDB-lite"/>
    </source>
</evidence>
<proteinExistence type="predicted"/>
<feature type="region of interest" description="Disordered" evidence="1">
    <location>
        <begin position="132"/>
        <end position="152"/>
    </location>
</feature>
<reference evidence="2" key="1">
    <citation type="submission" date="2021-06" db="EMBL/GenBank/DDBJ databases">
        <title>Halomicroarcula sp. F24A a new haloarchaeum isolated from saline soil.</title>
        <authorList>
            <person name="Duran-Viseras A."/>
            <person name="Sanchez-Porro C."/>
            <person name="Ventosa A."/>
        </authorList>
    </citation>
    <scope>NUCLEOTIDE SEQUENCE</scope>
    <source>
        <strain evidence="2">F24A</strain>
    </source>
</reference>
<dbReference type="AlphaFoldDB" id="A0A8J8C8V5"/>
<comment type="caution">
    <text evidence="2">The sequence shown here is derived from an EMBL/GenBank/DDBJ whole genome shotgun (WGS) entry which is preliminary data.</text>
</comment>
<dbReference type="EMBL" id="RKLQ01000001">
    <property type="protein sequence ID" value="MBX0303554.1"/>
    <property type="molecule type" value="Genomic_DNA"/>
</dbReference>
<organism evidence="2 3">
    <name type="scientific">Haloarcula salinisoli</name>
    <dbReference type="NCBI Taxonomy" id="2487746"/>
    <lineage>
        <taxon>Archaea</taxon>
        <taxon>Methanobacteriati</taxon>
        <taxon>Methanobacteriota</taxon>
        <taxon>Stenosarchaea group</taxon>
        <taxon>Halobacteria</taxon>
        <taxon>Halobacteriales</taxon>
        <taxon>Haloarculaceae</taxon>
        <taxon>Haloarcula</taxon>
    </lineage>
</organism>
<accession>A0A8J8C8V5</accession>
<dbReference type="RefSeq" id="WP_220587753.1">
    <property type="nucleotide sequence ID" value="NZ_RKLQ01000001.1"/>
</dbReference>
<name>A0A8J8C8V5_9EURY</name>
<dbReference type="Proteomes" id="UP000783863">
    <property type="component" value="Unassembled WGS sequence"/>
</dbReference>
<evidence type="ECO:0000313" key="2">
    <source>
        <dbReference type="EMBL" id="MBX0303554.1"/>
    </source>
</evidence>
<keyword evidence="3" id="KW-1185">Reference proteome</keyword>
<sequence length="152" mass="17114">MGGLFGSKPSDAHVVWRSGRDNDGKKRFDFEYLELWAAHFGADYEEWERVDHARGDEPRRQHVCVFARTRGDQTAVSLGGESWDMGAVEKPRTFVEIDEAGMLRLQGWTTEATLDVDELVVDGATLKLRTADGETKSVDTRKLATRPDRETA</sequence>
<protein>
    <submittedName>
        <fullName evidence="2">Uncharacterized protein</fullName>
    </submittedName>
</protein>
<evidence type="ECO:0000313" key="3">
    <source>
        <dbReference type="Proteomes" id="UP000783863"/>
    </source>
</evidence>